<comment type="caution">
    <text evidence="1">The sequence shown here is derived from an EMBL/GenBank/DDBJ whole genome shotgun (WGS) entry which is preliminary data.</text>
</comment>
<sequence length="163" mass="18258">MKTSINLAHVKNNKRKINYKVRDFPITIGCGIAARLGRFGLSLLPVIRFVLRLAGTWRHHHGLRDSGLTSTTHHARLGVRNLRSPQSVHGFTELPMAKMCQGCVQTWISNRGHDVPFDDFPKSKTDCGAPVLFSRAKSGVGRQIQGLKYKQFFLLSAANFLFT</sequence>
<gene>
    <name evidence="1" type="ORF">CEXT_527211</name>
</gene>
<keyword evidence="2" id="KW-1185">Reference proteome</keyword>
<protein>
    <submittedName>
        <fullName evidence="1">Uncharacterized protein</fullName>
    </submittedName>
</protein>
<dbReference type="AlphaFoldDB" id="A0AAV4RNE7"/>
<evidence type="ECO:0000313" key="1">
    <source>
        <dbReference type="EMBL" id="GIY22164.1"/>
    </source>
</evidence>
<evidence type="ECO:0000313" key="2">
    <source>
        <dbReference type="Proteomes" id="UP001054945"/>
    </source>
</evidence>
<proteinExistence type="predicted"/>
<name>A0AAV4RNE7_CAEEX</name>
<dbReference type="EMBL" id="BPLR01008113">
    <property type="protein sequence ID" value="GIY22164.1"/>
    <property type="molecule type" value="Genomic_DNA"/>
</dbReference>
<accession>A0AAV4RNE7</accession>
<reference evidence="1 2" key="1">
    <citation type="submission" date="2021-06" db="EMBL/GenBank/DDBJ databases">
        <title>Caerostris extrusa draft genome.</title>
        <authorList>
            <person name="Kono N."/>
            <person name="Arakawa K."/>
        </authorList>
    </citation>
    <scope>NUCLEOTIDE SEQUENCE [LARGE SCALE GENOMIC DNA]</scope>
</reference>
<dbReference type="Proteomes" id="UP001054945">
    <property type="component" value="Unassembled WGS sequence"/>
</dbReference>
<organism evidence="1 2">
    <name type="scientific">Caerostris extrusa</name>
    <name type="common">Bark spider</name>
    <name type="synonym">Caerostris bankana</name>
    <dbReference type="NCBI Taxonomy" id="172846"/>
    <lineage>
        <taxon>Eukaryota</taxon>
        <taxon>Metazoa</taxon>
        <taxon>Ecdysozoa</taxon>
        <taxon>Arthropoda</taxon>
        <taxon>Chelicerata</taxon>
        <taxon>Arachnida</taxon>
        <taxon>Araneae</taxon>
        <taxon>Araneomorphae</taxon>
        <taxon>Entelegynae</taxon>
        <taxon>Araneoidea</taxon>
        <taxon>Araneidae</taxon>
        <taxon>Caerostris</taxon>
    </lineage>
</organism>